<keyword evidence="12 18" id="KW-0548">Nucleotidyltransferase</keyword>
<evidence type="ECO:0000256" key="18">
    <source>
        <dbReference type="RuleBase" id="RU003938"/>
    </source>
</evidence>
<dbReference type="AlphaFoldDB" id="A0A5S3P7B3"/>
<evidence type="ECO:0000256" key="4">
    <source>
        <dbReference type="ARBA" id="ARBA00005189"/>
    </source>
</evidence>
<comment type="catalytic activity">
    <reaction evidence="1 18">
        <text>a 1,2-diacyl-sn-glycero-3-phosphate + CTP + H(+) = a CDP-1,2-diacyl-sn-glycerol + diphosphate</text>
        <dbReference type="Rhea" id="RHEA:16229"/>
        <dbReference type="ChEBI" id="CHEBI:15378"/>
        <dbReference type="ChEBI" id="CHEBI:33019"/>
        <dbReference type="ChEBI" id="CHEBI:37563"/>
        <dbReference type="ChEBI" id="CHEBI:58332"/>
        <dbReference type="ChEBI" id="CHEBI:58608"/>
        <dbReference type="EC" id="2.7.7.41"/>
    </reaction>
</comment>
<dbReference type="EMBL" id="VCAO01000002">
    <property type="protein sequence ID" value="TMM49047.1"/>
    <property type="molecule type" value="Genomic_DNA"/>
</dbReference>
<evidence type="ECO:0000256" key="12">
    <source>
        <dbReference type="ARBA" id="ARBA00022695"/>
    </source>
</evidence>
<comment type="pathway">
    <text evidence="4">Lipid metabolism.</text>
</comment>
<dbReference type="GO" id="GO:0005886">
    <property type="term" value="C:plasma membrane"/>
    <property type="evidence" value="ECO:0007669"/>
    <property type="project" value="UniProtKB-SubCell"/>
</dbReference>
<dbReference type="InterPro" id="IPR000374">
    <property type="entry name" value="PC_trans"/>
</dbReference>
<proteinExistence type="inferred from homology"/>
<keyword evidence="16" id="KW-0594">Phospholipid biosynthesis</keyword>
<evidence type="ECO:0000256" key="17">
    <source>
        <dbReference type="ARBA" id="ARBA00023264"/>
    </source>
</evidence>
<evidence type="ECO:0000313" key="22">
    <source>
        <dbReference type="Proteomes" id="UP000309668"/>
    </source>
</evidence>
<evidence type="ECO:0000256" key="20">
    <source>
        <dbReference type="SAM" id="Phobius"/>
    </source>
</evidence>
<evidence type="ECO:0000256" key="2">
    <source>
        <dbReference type="ARBA" id="ARBA00004651"/>
    </source>
</evidence>
<feature type="transmembrane region" description="Helical" evidence="20">
    <location>
        <begin position="27"/>
        <end position="46"/>
    </location>
</feature>
<evidence type="ECO:0000256" key="19">
    <source>
        <dbReference type="SAM" id="MobiDB-lite"/>
    </source>
</evidence>
<evidence type="ECO:0000256" key="13">
    <source>
        <dbReference type="ARBA" id="ARBA00022989"/>
    </source>
</evidence>
<keyword evidence="11 18" id="KW-0812">Transmembrane</keyword>
<evidence type="ECO:0000256" key="14">
    <source>
        <dbReference type="ARBA" id="ARBA00023098"/>
    </source>
</evidence>
<sequence length="244" mass="25377">MPTGRDALADVEQQTAPQPKKNADLPVRLASAIAMLALAGGALWMGGQWLDLFILVVVLATLVELVLLVVKATTNIPYRLGAILAGTIYVGLAGIFLSRFPVAIVIGVVGAVICVDTFAYFFGRTLGGPKIAPRISQSKTWAGLLGGIIGATAWVAAWIYTIARATSGDTTMPFDGMEMLQILAIGTAVAVAAQAGDFFESWLKRKAGVKDSSRIIPGHGGVFDRTDGLIPVVLLAGGMLGAAV</sequence>
<feature type="transmembrane region" description="Helical" evidence="20">
    <location>
        <begin position="77"/>
        <end position="96"/>
    </location>
</feature>
<dbReference type="GO" id="GO:0016024">
    <property type="term" value="P:CDP-diacylglycerol biosynthetic process"/>
    <property type="evidence" value="ECO:0007669"/>
    <property type="project" value="UniProtKB-UniPathway"/>
</dbReference>
<comment type="subcellular location">
    <subcellularLocation>
        <location evidence="2">Cell membrane</location>
        <topology evidence="2">Multi-pass membrane protein</topology>
    </subcellularLocation>
</comment>
<organism evidence="21 22">
    <name type="scientific">Qipengyuania marisflavi</name>
    <dbReference type="NCBI Taxonomy" id="2486356"/>
    <lineage>
        <taxon>Bacteria</taxon>
        <taxon>Pseudomonadati</taxon>
        <taxon>Pseudomonadota</taxon>
        <taxon>Alphaproteobacteria</taxon>
        <taxon>Sphingomonadales</taxon>
        <taxon>Erythrobacteraceae</taxon>
        <taxon>Qipengyuania</taxon>
    </lineage>
</organism>
<dbReference type="UniPathway" id="UPA00557">
    <property type="reaction ID" value="UER00614"/>
</dbReference>
<dbReference type="GO" id="GO:0004605">
    <property type="term" value="F:phosphatidate cytidylyltransferase activity"/>
    <property type="evidence" value="ECO:0007669"/>
    <property type="project" value="UniProtKB-EC"/>
</dbReference>
<dbReference type="EC" id="2.7.7.41" evidence="6 18"/>
<keyword evidence="9" id="KW-0444">Lipid biosynthesis</keyword>
<dbReference type="PANTHER" id="PTHR46382:SF1">
    <property type="entry name" value="PHOSPHATIDATE CYTIDYLYLTRANSFERASE"/>
    <property type="match status" value="1"/>
</dbReference>
<keyword evidence="22" id="KW-1185">Reference proteome</keyword>
<keyword evidence="14" id="KW-0443">Lipid metabolism</keyword>
<dbReference type="PANTHER" id="PTHR46382">
    <property type="entry name" value="PHOSPHATIDATE CYTIDYLYLTRANSFERASE"/>
    <property type="match status" value="1"/>
</dbReference>
<dbReference type="Pfam" id="PF01148">
    <property type="entry name" value="CTP_transf_1"/>
    <property type="match status" value="1"/>
</dbReference>
<evidence type="ECO:0000256" key="3">
    <source>
        <dbReference type="ARBA" id="ARBA00005119"/>
    </source>
</evidence>
<evidence type="ECO:0000256" key="11">
    <source>
        <dbReference type="ARBA" id="ARBA00022692"/>
    </source>
</evidence>
<evidence type="ECO:0000256" key="15">
    <source>
        <dbReference type="ARBA" id="ARBA00023136"/>
    </source>
</evidence>
<keyword evidence="17" id="KW-1208">Phospholipid metabolism</keyword>
<evidence type="ECO:0000256" key="9">
    <source>
        <dbReference type="ARBA" id="ARBA00022516"/>
    </source>
</evidence>
<comment type="caution">
    <text evidence="21">The sequence shown here is derived from an EMBL/GenBank/DDBJ whole genome shotgun (WGS) entry which is preliminary data.</text>
</comment>
<feature type="transmembrane region" description="Helical" evidence="20">
    <location>
        <begin position="142"/>
        <end position="160"/>
    </location>
</feature>
<keyword evidence="15 20" id="KW-0472">Membrane</keyword>
<gene>
    <name evidence="21" type="ORF">FEV51_06665</name>
</gene>
<keyword evidence="8" id="KW-1003">Cell membrane</keyword>
<keyword evidence="10 18" id="KW-0808">Transferase</keyword>
<protein>
    <recommendedName>
        <fullName evidence="7 18">Phosphatidate cytidylyltransferase</fullName>
        <ecNumber evidence="6 18">2.7.7.41</ecNumber>
    </recommendedName>
</protein>
<reference evidence="21 22" key="1">
    <citation type="submission" date="2019-05" db="EMBL/GenBank/DDBJ databases">
        <title>Erythrobacter marisflavi sp. nov., isolated from isolated from water of an estuary environment.</title>
        <authorList>
            <person name="Yoon J.-H."/>
        </authorList>
    </citation>
    <scope>NUCLEOTIDE SEQUENCE [LARGE SCALE GENOMIC DNA]</scope>
    <source>
        <strain evidence="21 22">KEM-5</strain>
    </source>
</reference>
<keyword evidence="13 20" id="KW-1133">Transmembrane helix</keyword>
<evidence type="ECO:0000256" key="8">
    <source>
        <dbReference type="ARBA" id="ARBA00022475"/>
    </source>
</evidence>
<feature type="transmembrane region" description="Helical" evidence="20">
    <location>
        <begin position="52"/>
        <end position="70"/>
    </location>
</feature>
<evidence type="ECO:0000256" key="7">
    <source>
        <dbReference type="ARBA" id="ARBA00019373"/>
    </source>
</evidence>
<evidence type="ECO:0000256" key="1">
    <source>
        <dbReference type="ARBA" id="ARBA00001698"/>
    </source>
</evidence>
<evidence type="ECO:0000256" key="5">
    <source>
        <dbReference type="ARBA" id="ARBA00010185"/>
    </source>
</evidence>
<dbReference type="Proteomes" id="UP000309668">
    <property type="component" value="Unassembled WGS sequence"/>
</dbReference>
<evidence type="ECO:0000313" key="21">
    <source>
        <dbReference type="EMBL" id="TMM49047.1"/>
    </source>
</evidence>
<dbReference type="PROSITE" id="PS01315">
    <property type="entry name" value="CDS"/>
    <property type="match status" value="1"/>
</dbReference>
<feature type="transmembrane region" description="Helical" evidence="20">
    <location>
        <begin position="102"/>
        <end position="122"/>
    </location>
</feature>
<feature type="transmembrane region" description="Helical" evidence="20">
    <location>
        <begin position="180"/>
        <end position="199"/>
    </location>
</feature>
<accession>A0A5S3P7B3</accession>
<comment type="similarity">
    <text evidence="5 18">Belongs to the CDS family.</text>
</comment>
<feature type="region of interest" description="Disordered" evidence="19">
    <location>
        <begin position="1"/>
        <end position="20"/>
    </location>
</feature>
<evidence type="ECO:0000256" key="6">
    <source>
        <dbReference type="ARBA" id="ARBA00012487"/>
    </source>
</evidence>
<evidence type="ECO:0000256" key="10">
    <source>
        <dbReference type="ARBA" id="ARBA00022679"/>
    </source>
</evidence>
<comment type="pathway">
    <text evidence="3 18">Phospholipid metabolism; CDP-diacylglycerol biosynthesis; CDP-diacylglycerol from sn-glycerol 3-phosphate: step 3/3.</text>
</comment>
<name>A0A5S3P7B3_9SPHN</name>
<evidence type="ECO:0000256" key="16">
    <source>
        <dbReference type="ARBA" id="ARBA00023209"/>
    </source>
</evidence>
<dbReference type="OrthoDB" id="9799199at2"/>